<dbReference type="InterPro" id="IPR000073">
    <property type="entry name" value="AB_hydrolase_1"/>
</dbReference>
<feature type="chain" id="PRO_5016959442" description="AB hydrolase-1 domain-containing protein" evidence="3">
    <location>
        <begin position="28"/>
        <end position="426"/>
    </location>
</feature>
<dbReference type="PANTHER" id="PTHR43248:SF25">
    <property type="entry name" value="AB HYDROLASE-1 DOMAIN-CONTAINING PROTEIN-RELATED"/>
    <property type="match status" value="1"/>
</dbReference>
<name>A0A364LKW9_9GAMM</name>
<gene>
    <name evidence="6" type="ORF">B1207_06490</name>
</gene>
<dbReference type="PANTHER" id="PTHR43248">
    <property type="entry name" value="2-SUCCINYL-6-HYDROXY-2,4-CYCLOHEXADIENE-1-CARBOXYLATE SYNTHASE"/>
    <property type="match status" value="1"/>
</dbReference>
<evidence type="ECO:0000256" key="1">
    <source>
        <dbReference type="ARBA" id="ARBA00010088"/>
    </source>
</evidence>
<evidence type="ECO:0008006" key="8">
    <source>
        <dbReference type="Google" id="ProtNLM"/>
    </source>
</evidence>
<dbReference type="Gene3D" id="3.40.50.1820">
    <property type="entry name" value="alpha/beta hydrolase"/>
    <property type="match status" value="1"/>
</dbReference>
<dbReference type="SUPFAM" id="SSF53474">
    <property type="entry name" value="alpha/beta-Hydrolases"/>
    <property type="match status" value="1"/>
</dbReference>
<comment type="similarity">
    <text evidence="1">Belongs to the peptidase S33 family.</text>
</comment>
<dbReference type="Proteomes" id="UP000249458">
    <property type="component" value="Unassembled WGS sequence"/>
</dbReference>
<feature type="domain" description="AB hydrolase-1" evidence="4">
    <location>
        <begin position="73"/>
        <end position="199"/>
    </location>
</feature>
<evidence type="ECO:0000256" key="2">
    <source>
        <dbReference type="ARBA" id="ARBA00022801"/>
    </source>
</evidence>
<dbReference type="EMBL" id="MVJN01000004">
    <property type="protein sequence ID" value="RAP37065.1"/>
    <property type="molecule type" value="Genomic_DNA"/>
</dbReference>
<dbReference type="Pfam" id="PF00561">
    <property type="entry name" value="Abhydrolase_1"/>
    <property type="match status" value="1"/>
</dbReference>
<comment type="caution">
    <text evidence="6">The sequence shown here is derived from an EMBL/GenBank/DDBJ whole genome shotgun (WGS) entry which is preliminary data.</text>
</comment>
<organism evidence="6 7">
    <name type="scientific">Legionella quinlivanii</name>
    <dbReference type="NCBI Taxonomy" id="45073"/>
    <lineage>
        <taxon>Bacteria</taxon>
        <taxon>Pseudomonadati</taxon>
        <taxon>Pseudomonadota</taxon>
        <taxon>Gammaproteobacteria</taxon>
        <taxon>Legionellales</taxon>
        <taxon>Legionellaceae</taxon>
        <taxon>Legionella</taxon>
    </lineage>
</organism>
<proteinExistence type="inferred from homology"/>
<evidence type="ECO:0000256" key="3">
    <source>
        <dbReference type="SAM" id="SignalP"/>
    </source>
</evidence>
<reference evidence="6 7" key="1">
    <citation type="submission" date="2017-02" db="EMBL/GenBank/DDBJ databases">
        <title>Legionella quilivanii strain from human: case report and whole genome sequencing analysis.</title>
        <authorList>
            <person name="Lalancette C."/>
            <person name="Leduc J.-M."/>
            <person name="Levesque S."/>
            <person name="Fournier E."/>
            <person name="Saoud J."/>
            <person name="Faucher S.P."/>
            <person name="Bernard K."/>
            <person name="Martineau C."/>
            <person name="Longtin J."/>
        </authorList>
    </citation>
    <scope>NUCLEOTIDE SEQUENCE [LARGE SCALE GENOMIC DNA]</scope>
    <source>
        <strain evidence="6 7">ID143958</strain>
    </source>
</reference>
<sequence>MPDVHSMRNFRIYLYLLLYSLSFTSTAKTETCPSAGAKDRYVVTKLRAEQRKDTAGLIRVYYKLLHSFDPQKPTLLVINGGPGGDHNLIELFYNTKLDKKMNIVGFDHRGLGCTRPLSAWKAWYEEGIYSMSRTADDIEAIRKDLLGEDGKWFVYGISYGTFLGQQYAIKYPQSIEAMILDSAFHDSQAIDIARQQFMPLYIRSDEAISNLYDRVIQKYSDLRSAVLRTIFSYSYGYDGRTRATRIFLERLLNTGSREEAEKIIGSQPDFPMTGMSRHIICEEIWDYSADQDANAYYFSSFGDCGAFEKHRKPMAFAEELRKLNVPVFIWGGRFDPVTPIQAMREMHQLIPQSLFWEHPYAGHGLIVESSACAFKLADMFFSGGSKSDIEALANSADCQSEPSANFADTQSLLKKMTLPGINFPGF</sequence>
<keyword evidence="2" id="KW-0378">Hydrolase</keyword>
<evidence type="ECO:0000313" key="7">
    <source>
        <dbReference type="Proteomes" id="UP000249458"/>
    </source>
</evidence>
<accession>A0A364LKW9</accession>
<feature type="domain" description="Peptidase S33 tripeptidyl aminopeptidase-like C-terminal" evidence="5">
    <location>
        <begin position="294"/>
        <end position="386"/>
    </location>
</feature>
<evidence type="ECO:0000259" key="4">
    <source>
        <dbReference type="Pfam" id="PF00561"/>
    </source>
</evidence>
<dbReference type="Pfam" id="PF08386">
    <property type="entry name" value="Abhydrolase_4"/>
    <property type="match status" value="1"/>
</dbReference>
<dbReference type="InterPro" id="IPR013595">
    <property type="entry name" value="Pept_S33_TAP-like_C"/>
</dbReference>
<keyword evidence="3" id="KW-0732">Signal</keyword>
<dbReference type="InterPro" id="IPR051601">
    <property type="entry name" value="Serine_prot/Carboxylest_S33"/>
</dbReference>
<dbReference type="GO" id="GO:0016787">
    <property type="term" value="F:hydrolase activity"/>
    <property type="evidence" value="ECO:0007669"/>
    <property type="project" value="UniProtKB-KW"/>
</dbReference>
<evidence type="ECO:0000313" key="6">
    <source>
        <dbReference type="EMBL" id="RAP37065.1"/>
    </source>
</evidence>
<evidence type="ECO:0000259" key="5">
    <source>
        <dbReference type="Pfam" id="PF08386"/>
    </source>
</evidence>
<dbReference type="AlphaFoldDB" id="A0A364LKW9"/>
<protein>
    <recommendedName>
        <fullName evidence="8">AB hydrolase-1 domain-containing protein</fullName>
    </recommendedName>
</protein>
<dbReference type="InterPro" id="IPR029058">
    <property type="entry name" value="AB_hydrolase_fold"/>
</dbReference>
<feature type="signal peptide" evidence="3">
    <location>
        <begin position="1"/>
        <end position="27"/>
    </location>
</feature>